<reference evidence="1" key="1">
    <citation type="submission" date="2018-05" db="EMBL/GenBank/DDBJ databases">
        <authorList>
            <person name="Lanie J.A."/>
            <person name="Ng W.-L."/>
            <person name="Kazmierczak K.M."/>
            <person name="Andrzejewski T.M."/>
            <person name="Davidsen T.M."/>
            <person name="Wayne K.J."/>
            <person name="Tettelin H."/>
            <person name="Glass J.I."/>
            <person name="Rusch D."/>
            <person name="Podicherti R."/>
            <person name="Tsui H.-C.T."/>
            <person name="Winkler M.E."/>
        </authorList>
    </citation>
    <scope>NUCLEOTIDE SEQUENCE</scope>
</reference>
<name>A0A382IKH9_9ZZZZ</name>
<protein>
    <submittedName>
        <fullName evidence="1">Uncharacterized protein</fullName>
    </submittedName>
</protein>
<organism evidence="1">
    <name type="scientific">marine metagenome</name>
    <dbReference type="NCBI Taxonomy" id="408172"/>
    <lineage>
        <taxon>unclassified sequences</taxon>
        <taxon>metagenomes</taxon>
        <taxon>ecological metagenomes</taxon>
    </lineage>
</organism>
<accession>A0A382IKH9</accession>
<proteinExistence type="predicted"/>
<sequence>MFTDGNEIIRRGVFLDHIGSENHVHKSLKALKN</sequence>
<dbReference type="AlphaFoldDB" id="A0A382IKH9"/>
<dbReference type="EMBL" id="UINC01067773">
    <property type="protein sequence ID" value="SVB99772.1"/>
    <property type="molecule type" value="Genomic_DNA"/>
</dbReference>
<evidence type="ECO:0000313" key="1">
    <source>
        <dbReference type="EMBL" id="SVB99772.1"/>
    </source>
</evidence>
<gene>
    <name evidence="1" type="ORF">METZ01_LOCUS252626</name>
</gene>